<evidence type="ECO:0000256" key="2">
    <source>
        <dbReference type="ARBA" id="ARBA00022723"/>
    </source>
</evidence>
<organism evidence="7 8">
    <name type="scientific">Thioalkalicoccus limnaeus</name>
    <dbReference type="NCBI Taxonomy" id="120681"/>
    <lineage>
        <taxon>Bacteria</taxon>
        <taxon>Pseudomonadati</taxon>
        <taxon>Pseudomonadota</taxon>
        <taxon>Gammaproteobacteria</taxon>
        <taxon>Chromatiales</taxon>
        <taxon>Chromatiaceae</taxon>
        <taxon>Thioalkalicoccus</taxon>
    </lineage>
</organism>
<dbReference type="Proteomes" id="UP001564408">
    <property type="component" value="Unassembled WGS sequence"/>
</dbReference>
<evidence type="ECO:0000256" key="1">
    <source>
        <dbReference type="ARBA" id="ARBA00001947"/>
    </source>
</evidence>
<keyword evidence="2" id="KW-0479">Metal-binding</keyword>
<sequence>MTNAPLRIGKRSIEPGERVDVNIPLPSLYTQSPVFLPVQVRHGHRPGPILFVTAAIHGDEINGVEIIRRLMALKTLRHLRGTLLAIPVVNTYGFVRQSRYLPDRRDLNRCFPGSETGSLAARLANTLMREVVNHATHGIDLHTGAAHRENLPQVRTALDMHEDLPALATSFGVPVILNSELRDGSLRAAAAERGIPLLVYEAGEALRFDEIAIRAGLRGILAVMRHLGMLRGPTQWHARAPAPPVLARSSLWVRAHQSGVLRSLTALGARVQRGERLGIIADVFRHTEDAVVAPVSGVVIGRTNLPLVTEGEALYHIARFGRPDEAAETVERFQSALANGEHETDPSLQPDPEPPIV</sequence>
<dbReference type="PANTHER" id="PTHR37326">
    <property type="entry name" value="BLL3975 PROTEIN"/>
    <property type="match status" value="1"/>
</dbReference>
<evidence type="ECO:0000256" key="5">
    <source>
        <dbReference type="SAM" id="MobiDB-lite"/>
    </source>
</evidence>
<keyword evidence="8" id="KW-1185">Reference proteome</keyword>
<dbReference type="PANTHER" id="PTHR37326:SF2">
    <property type="entry name" value="SUCCINYLGLUTAMATE DESUCCINYLASE_ASPARTOACYLASE FAMILY PROTEIN"/>
    <property type="match status" value="1"/>
</dbReference>
<feature type="domain" description="Succinylglutamate desuccinylase/Aspartoacylase catalytic" evidence="6">
    <location>
        <begin position="46"/>
        <end position="227"/>
    </location>
</feature>
<dbReference type="SUPFAM" id="SSF53187">
    <property type="entry name" value="Zn-dependent exopeptidases"/>
    <property type="match status" value="1"/>
</dbReference>
<comment type="caution">
    <text evidence="7">The sequence shown here is derived from an EMBL/GenBank/DDBJ whole genome shotgun (WGS) entry which is preliminary data.</text>
</comment>
<accession>A0ABV4BGV0</accession>
<keyword evidence="3" id="KW-0378">Hydrolase</keyword>
<dbReference type="InterPro" id="IPR043795">
    <property type="entry name" value="N-alpha-Ac-DABA-like"/>
</dbReference>
<evidence type="ECO:0000259" key="6">
    <source>
        <dbReference type="Pfam" id="PF24827"/>
    </source>
</evidence>
<keyword evidence="4" id="KW-0862">Zinc</keyword>
<proteinExistence type="predicted"/>
<evidence type="ECO:0000313" key="7">
    <source>
        <dbReference type="EMBL" id="MEY6432567.1"/>
    </source>
</evidence>
<dbReference type="PIRSF" id="PIRSF039012">
    <property type="entry name" value="ASP"/>
    <property type="match status" value="1"/>
</dbReference>
<dbReference type="EMBL" id="JBDKXB010000009">
    <property type="protein sequence ID" value="MEY6432567.1"/>
    <property type="molecule type" value="Genomic_DNA"/>
</dbReference>
<gene>
    <name evidence="7" type="ORF">ABC977_09140</name>
</gene>
<dbReference type="InterPro" id="IPR055438">
    <property type="entry name" value="AstE_AspA_cat"/>
</dbReference>
<name>A0ABV4BGV0_9GAMM</name>
<evidence type="ECO:0000313" key="8">
    <source>
        <dbReference type="Proteomes" id="UP001564408"/>
    </source>
</evidence>
<evidence type="ECO:0000256" key="4">
    <source>
        <dbReference type="ARBA" id="ARBA00022833"/>
    </source>
</evidence>
<reference evidence="7 8" key="1">
    <citation type="submission" date="2024-05" db="EMBL/GenBank/DDBJ databases">
        <title>Genome Sequence and Characterization of the New Strain Purple Sulfur Bacterium of Genus Thioalkalicoccus.</title>
        <authorList>
            <person name="Bryantseva I.A."/>
            <person name="Kyndt J.A."/>
            <person name="Imhoff J.F."/>
        </authorList>
    </citation>
    <scope>NUCLEOTIDE SEQUENCE [LARGE SCALE GENOMIC DNA]</scope>
    <source>
        <strain evidence="7 8">Um2</strain>
    </source>
</reference>
<dbReference type="Gene3D" id="3.40.630.10">
    <property type="entry name" value="Zn peptidases"/>
    <property type="match status" value="1"/>
</dbReference>
<dbReference type="CDD" id="cd06251">
    <property type="entry name" value="M14_ASTE_ASPA-like"/>
    <property type="match status" value="1"/>
</dbReference>
<comment type="cofactor">
    <cofactor evidence="1">
        <name>Zn(2+)</name>
        <dbReference type="ChEBI" id="CHEBI:29105"/>
    </cofactor>
</comment>
<dbReference type="RefSeq" id="WP_369666951.1">
    <property type="nucleotide sequence ID" value="NZ_JBDKXB010000009.1"/>
</dbReference>
<evidence type="ECO:0000256" key="3">
    <source>
        <dbReference type="ARBA" id="ARBA00022801"/>
    </source>
</evidence>
<dbReference type="Pfam" id="PF24827">
    <property type="entry name" value="AstE_AspA_cat"/>
    <property type="match status" value="1"/>
</dbReference>
<feature type="region of interest" description="Disordered" evidence="5">
    <location>
        <begin position="335"/>
        <end position="357"/>
    </location>
</feature>
<dbReference type="InterPro" id="IPR053138">
    <property type="entry name" value="N-alpha-Ac-DABA_deacetylase"/>
</dbReference>
<protein>
    <submittedName>
        <fullName evidence="7">Succinylglutamate desuccinylase/aspartoacylase family protein</fullName>
    </submittedName>
</protein>